<organism evidence="2 3">
    <name type="scientific">Platanthera zijinensis</name>
    <dbReference type="NCBI Taxonomy" id="2320716"/>
    <lineage>
        <taxon>Eukaryota</taxon>
        <taxon>Viridiplantae</taxon>
        <taxon>Streptophyta</taxon>
        <taxon>Embryophyta</taxon>
        <taxon>Tracheophyta</taxon>
        <taxon>Spermatophyta</taxon>
        <taxon>Magnoliopsida</taxon>
        <taxon>Liliopsida</taxon>
        <taxon>Asparagales</taxon>
        <taxon>Orchidaceae</taxon>
        <taxon>Orchidoideae</taxon>
        <taxon>Orchideae</taxon>
        <taxon>Orchidinae</taxon>
        <taxon>Platanthera</taxon>
    </lineage>
</organism>
<name>A0AAP0G6Y6_9ASPA</name>
<comment type="caution">
    <text evidence="2">The sequence shown here is derived from an EMBL/GenBank/DDBJ whole genome shotgun (WGS) entry which is preliminary data.</text>
</comment>
<evidence type="ECO:0000313" key="3">
    <source>
        <dbReference type="Proteomes" id="UP001418222"/>
    </source>
</evidence>
<evidence type="ECO:0000256" key="1">
    <source>
        <dbReference type="SAM" id="MobiDB-lite"/>
    </source>
</evidence>
<feature type="compositionally biased region" description="Acidic residues" evidence="1">
    <location>
        <begin position="132"/>
        <end position="158"/>
    </location>
</feature>
<keyword evidence="3" id="KW-1185">Reference proteome</keyword>
<dbReference type="Proteomes" id="UP001418222">
    <property type="component" value="Unassembled WGS sequence"/>
</dbReference>
<sequence>MVTPVKRHINKTVIELNIKVATGKGILGQGDAQTSQTQAKKPIRINIPAVDHDIDPDLLIDNIEYIKAYQHCQQLYAKEQFEDLRANMRKIMEKAKIPMSEPNFRMMGQFDDVGHLLTSDWTKVDPVKVAEADEDEEDYEDADDDVDADDDGDEEESDDRTKPTELLSG</sequence>
<accession>A0AAP0G6Y6</accession>
<reference evidence="2 3" key="1">
    <citation type="journal article" date="2022" name="Nat. Plants">
        <title>Genomes of leafy and leafless Platanthera orchids illuminate the evolution of mycoheterotrophy.</title>
        <authorList>
            <person name="Li M.H."/>
            <person name="Liu K.W."/>
            <person name="Li Z."/>
            <person name="Lu H.C."/>
            <person name="Ye Q.L."/>
            <person name="Zhang D."/>
            <person name="Wang J.Y."/>
            <person name="Li Y.F."/>
            <person name="Zhong Z.M."/>
            <person name="Liu X."/>
            <person name="Yu X."/>
            <person name="Liu D.K."/>
            <person name="Tu X.D."/>
            <person name="Liu B."/>
            <person name="Hao Y."/>
            <person name="Liao X.Y."/>
            <person name="Jiang Y.T."/>
            <person name="Sun W.H."/>
            <person name="Chen J."/>
            <person name="Chen Y.Q."/>
            <person name="Ai Y."/>
            <person name="Zhai J.W."/>
            <person name="Wu S.S."/>
            <person name="Zhou Z."/>
            <person name="Hsiao Y.Y."/>
            <person name="Wu W.L."/>
            <person name="Chen Y.Y."/>
            <person name="Lin Y.F."/>
            <person name="Hsu J.L."/>
            <person name="Li C.Y."/>
            <person name="Wang Z.W."/>
            <person name="Zhao X."/>
            <person name="Zhong W.Y."/>
            <person name="Ma X.K."/>
            <person name="Ma L."/>
            <person name="Huang J."/>
            <person name="Chen G.Z."/>
            <person name="Huang M.Z."/>
            <person name="Huang L."/>
            <person name="Peng D.H."/>
            <person name="Luo Y.B."/>
            <person name="Zou S.Q."/>
            <person name="Chen S.P."/>
            <person name="Lan S."/>
            <person name="Tsai W.C."/>
            <person name="Van de Peer Y."/>
            <person name="Liu Z.J."/>
        </authorList>
    </citation>
    <scope>NUCLEOTIDE SEQUENCE [LARGE SCALE GENOMIC DNA]</scope>
    <source>
        <strain evidence="2">Lor287</strain>
    </source>
</reference>
<proteinExistence type="predicted"/>
<dbReference type="AlphaFoldDB" id="A0AAP0G6Y6"/>
<evidence type="ECO:0000313" key="2">
    <source>
        <dbReference type="EMBL" id="KAK8941129.1"/>
    </source>
</evidence>
<protein>
    <submittedName>
        <fullName evidence="2">Uncharacterized protein</fullName>
    </submittedName>
</protein>
<dbReference type="EMBL" id="JBBWWQ010000008">
    <property type="protein sequence ID" value="KAK8941129.1"/>
    <property type="molecule type" value="Genomic_DNA"/>
</dbReference>
<feature type="region of interest" description="Disordered" evidence="1">
    <location>
        <begin position="124"/>
        <end position="169"/>
    </location>
</feature>
<gene>
    <name evidence="2" type="ORF">KSP39_PZI010303</name>
</gene>